<dbReference type="PANTHER" id="PTHR20921:SF0">
    <property type="entry name" value="TRANSMEMBRANE PROTEIN 222"/>
    <property type="match status" value="1"/>
</dbReference>
<feature type="transmembrane region" description="Helical" evidence="1">
    <location>
        <begin position="143"/>
        <end position="163"/>
    </location>
</feature>
<keyword evidence="1 2" id="KW-0812">Transmembrane</keyword>
<dbReference type="InterPro" id="IPR008496">
    <property type="entry name" value="TMEM222/RTE1"/>
</dbReference>
<dbReference type="InterPro" id="IPR042266">
    <property type="entry name" value="PPPDE_sf"/>
</dbReference>
<comment type="caution">
    <text evidence="2">The sequence shown here is derived from an EMBL/GenBank/DDBJ whole genome shotgun (WGS) entry which is preliminary data.</text>
</comment>
<evidence type="ECO:0000256" key="1">
    <source>
        <dbReference type="SAM" id="Phobius"/>
    </source>
</evidence>
<dbReference type="Proteomes" id="UP001150062">
    <property type="component" value="Unassembled WGS sequence"/>
</dbReference>
<dbReference type="Pfam" id="PF05608">
    <property type="entry name" value="RTE1"/>
    <property type="match status" value="1"/>
</dbReference>
<accession>A0ABQ8YIT0</accession>
<reference evidence="2" key="1">
    <citation type="submission" date="2022-08" db="EMBL/GenBank/DDBJ databases">
        <title>Novel sulfate-reducing endosymbionts in the free-living metamonad Anaeramoeba.</title>
        <authorList>
            <person name="Jerlstrom-Hultqvist J."/>
            <person name="Cepicka I."/>
            <person name="Gallot-Lavallee L."/>
            <person name="Salas-Leiva D."/>
            <person name="Curtis B.A."/>
            <person name="Zahonova K."/>
            <person name="Pipaliya S."/>
            <person name="Dacks J."/>
            <person name="Roger A.J."/>
        </authorList>
    </citation>
    <scope>NUCLEOTIDE SEQUENCE</scope>
    <source>
        <strain evidence="2">Schooner1</strain>
    </source>
</reference>
<organism evidence="2 3">
    <name type="scientific">Anaeramoeba flamelloides</name>
    <dbReference type="NCBI Taxonomy" id="1746091"/>
    <lineage>
        <taxon>Eukaryota</taxon>
        <taxon>Metamonada</taxon>
        <taxon>Anaeramoebidae</taxon>
        <taxon>Anaeramoeba</taxon>
    </lineage>
</organism>
<evidence type="ECO:0000313" key="3">
    <source>
        <dbReference type="Proteomes" id="UP001150062"/>
    </source>
</evidence>
<name>A0ABQ8YIT0_9EUKA</name>
<keyword evidence="3" id="KW-1185">Reference proteome</keyword>
<sequence>MSRHPNCIIWTPIFPITCFVPFVGHLAVTDSGGNSWEFAGSKYIRCSEKGSTIFGKPTKYIQLDLQPLITNKNIDNEKHWDSSIEQTTIEFEKQNYNLFTNNCHDHTARVLDIFGYQGKNNWHTFASFKMVWLVLKKSKLDGVGGFLKTYFFFFVVVILYVLYHKILK</sequence>
<dbReference type="PANTHER" id="PTHR20921">
    <property type="entry name" value="TRANSMEMBRANE PROTEIN 222"/>
    <property type="match status" value="1"/>
</dbReference>
<feature type="transmembrane region" description="Helical" evidence="1">
    <location>
        <begin position="7"/>
        <end position="28"/>
    </location>
</feature>
<gene>
    <name evidence="2" type="ORF">M0813_21093</name>
</gene>
<protein>
    <submittedName>
        <fullName evidence="2">Transmembrane protein</fullName>
    </submittedName>
</protein>
<keyword evidence="1" id="KW-0472">Membrane</keyword>
<evidence type="ECO:0000313" key="2">
    <source>
        <dbReference type="EMBL" id="KAJ6244507.1"/>
    </source>
</evidence>
<keyword evidence="1" id="KW-1133">Transmembrane helix</keyword>
<dbReference type="Gene3D" id="3.90.1720.30">
    <property type="entry name" value="PPPDE domains"/>
    <property type="match status" value="1"/>
</dbReference>
<proteinExistence type="predicted"/>
<dbReference type="EMBL" id="JAOAOG010000163">
    <property type="protein sequence ID" value="KAJ6244507.1"/>
    <property type="molecule type" value="Genomic_DNA"/>
</dbReference>